<comment type="caution">
    <text evidence="8">The sequence shown here is derived from an EMBL/GenBank/DDBJ whole genome shotgun (WGS) entry which is preliminary data.</text>
</comment>
<dbReference type="Pfam" id="PF00679">
    <property type="entry name" value="EFG_C"/>
    <property type="match status" value="1"/>
</dbReference>
<keyword evidence="3" id="KW-0648">Protein biosynthesis</keyword>
<feature type="domain" description="Elongation factor EFG" evidence="6">
    <location>
        <begin position="176"/>
        <end position="263"/>
    </location>
</feature>
<dbReference type="GO" id="GO:0032790">
    <property type="term" value="P:ribosome disassembly"/>
    <property type="evidence" value="ECO:0007669"/>
    <property type="project" value="TreeGrafter"/>
</dbReference>
<dbReference type="SUPFAM" id="SSF54211">
    <property type="entry name" value="Ribosomal protein S5 domain 2-like"/>
    <property type="match status" value="1"/>
</dbReference>
<evidence type="ECO:0000259" key="6">
    <source>
        <dbReference type="SMART" id="SM00838"/>
    </source>
</evidence>
<evidence type="ECO:0000313" key="9">
    <source>
        <dbReference type="Proteomes" id="UP000820818"/>
    </source>
</evidence>
<dbReference type="Pfam" id="PF14492">
    <property type="entry name" value="EFG_III"/>
    <property type="match status" value="1"/>
</dbReference>
<dbReference type="Pfam" id="PF03764">
    <property type="entry name" value="EFG_IV"/>
    <property type="match status" value="1"/>
</dbReference>
<dbReference type="CDD" id="cd16262">
    <property type="entry name" value="EFG_III"/>
    <property type="match status" value="1"/>
</dbReference>
<reference evidence="8" key="1">
    <citation type="submission" date="2022-05" db="EMBL/GenBank/DDBJ databases">
        <title>A multi-omics perspective on studying reproductive biology in Daphnia sinensis.</title>
        <authorList>
            <person name="Jia J."/>
        </authorList>
    </citation>
    <scope>NUCLEOTIDE SEQUENCE</scope>
    <source>
        <strain evidence="8">WSL</strain>
    </source>
</reference>
<protein>
    <submittedName>
        <fullName evidence="8">Translation elongation factor G</fullName>
    </submittedName>
</protein>
<dbReference type="FunFam" id="3.30.230.10:FF:000003">
    <property type="entry name" value="Elongation factor G"/>
    <property type="match status" value="1"/>
</dbReference>
<dbReference type="SMART" id="SM00889">
    <property type="entry name" value="EFG_IV"/>
    <property type="match status" value="1"/>
</dbReference>
<dbReference type="FunFam" id="3.30.70.870:FF:000001">
    <property type="entry name" value="Elongation factor G"/>
    <property type="match status" value="1"/>
</dbReference>
<dbReference type="InterPro" id="IPR005517">
    <property type="entry name" value="Transl_elong_EFG/EF2_IV"/>
</dbReference>
<proteinExistence type="predicted"/>
<evidence type="ECO:0000256" key="3">
    <source>
        <dbReference type="ARBA" id="ARBA00022917"/>
    </source>
</evidence>
<evidence type="ECO:0000259" key="7">
    <source>
        <dbReference type="SMART" id="SM00889"/>
    </source>
</evidence>
<gene>
    <name evidence="8" type="ORF">GHT06_003643</name>
</gene>
<feature type="domain" description="Translation elongation factor EFG/EF2" evidence="7">
    <location>
        <begin position="55"/>
        <end position="174"/>
    </location>
</feature>
<dbReference type="GO" id="GO:0005525">
    <property type="term" value="F:GTP binding"/>
    <property type="evidence" value="ECO:0007669"/>
    <property type="project" value="UniProtKB-KW"/>
</dbReference>
<dbReference type="PANTHER" id="PTHR43261">
    <property type="entry name" value="TRANSLATION ELONGATION FACTOR G-RELATED"/>
    <property type="match status" value="1"/>
</dbReference>
<keyword evidence="4" id="KW-0496">Mitochondrion</keyword>
<dbReference type="GO" id="GO:0003746">
    <property type="term" value="F:translation elongation factor activity"/>
    <property type="evidence" value="ECO:0007669"/>
    <property type="project" value="UniProtKB-KW"/>
</dbReference>
<evidence type="ECO:0000256" key="4">
    <source>
        <dbReference type="ARBA" id="ARBA00023128"/>
    </source>
</evidence>
<dbReference type="InterPro" id="IPR000640">
    <property type="entry name" value="EFG_V-like"/>
</dbReference>
<dbReference type="InterPro" id="IPR035647">
    <property type="entry name" value="EFG_III/V"/>
</dbReference>
<dbReference type="AlphaFoldDB" id="A0AAD5KV55"/>
<sequence length="274" mass="30055">MALGKLSEEDPTFRVQTDEETGQTVISGMGELHLDIIMDRLKREFKVEVNQGAPQVAYKEAITGTTQHRETYKKQTGGRGKFADIQVVISPSEEGKSGLEFVNEISGGAIPREFIPSVQKGFEAAMANGVLAGYQLQGMKVRLIDGSFHAVDSDALSFEICAKSAFREALPKCKPVLLEPIMKIEILTPEENMGDVIGDMNRRRGQLLGMDTRAGAQVIKATVPLSEMFGYVTQLRTITSGRATSTMEFDHYAEAPRNVQDEVVAKVKGRKAND</sequence>
<keyword evidence="1" id="KW-0547">Nucleotide-binding</keyword>
<dbReference type="EMBL" id="WJBH02000147">
    <property type="protein sequence ID" value="KAI9550466.1"/>
    <property type="molecule type" value="Genomic_DNA"/>
</dbReference>
<dbReference type="InterPro" id="IPR020568">
    <property type="entry name" value="Ribosomal_Su5_D2-typ_SF"/>
</dbReference>
<dbReference type="CDD" id="cd01434">
    <property type="entry name" value="EFG_mtEFG1_IV"/>
    <property type="match status" value="1"/>
</dbReference>
<dbReference type="FunFam" id="3.30.70.240:FF:000001">
    <property type="entry name" value="Elongation factor G"/>
    <property type="match status" value="1"/>
</dbReference>
<evidence type="ECO:0000256" key="2">
    <source>
        <dbReference type="ARBA" id="ARBA00022768"/>
    </source>
</evidence>
<name>A0AAD5KV55_9CRUS</name>
<keyword evidence="2 8" id="KW-0251">Elongation factor</keyword>
<keyword evidence="5" id="KW-0342">GTP-binding</keyword>
<dbReference type="Gene3D" id="3.30.70.240">
    <property type="match status" value="1"/>
</dbReference>
<evidence type="ECO:0000313" key="8">
    <source>
        <dbReference type="EMBL" id="KAI9550466.1"/>
    </source>
</evidence>
<dbReference type="Proteomes" id="UP000820818">
    <property type="component" value="Unassembled WGS sequence"/>
</dbReference>
<dbReference type="SUPFAM" id="SSF54980">
    <property type="entry name" value="EF-G C-terminal domain-like"/>
    <property type="match status" value="2"/>
</dbReference>
<evidence type="ECO:0000256" key="1">
    <source>
        <dbReference type="ARBA" id="ARBA00022741"/>
    </source>
</evidence>
<organism evidence="8 9">
    <name type="scientific">Daphnia sinensis</name>
    <dbReference type="NCBI Taxonomy" id="1820382"/>
    <lineage>
        <taxon>Eukaryota</taxon>
        <taxon>Metazoa</taxon>
        <taxon>Ecdysozoa</taxon>
        <taxon>Arthropoda</taxon>
        <taxon>Crustacea</taxon>
        <taxon>Branchiopoda</taxon>
        <taxon>Diplostraca</taxon>
        <taxon>Cladocera</taxon>
        <taxon>Anomopoda</taxon>
        <taxon>Daphniidae</taxon>
        <taxon>Daphnia</taxon>
        <taxon>Daphnia similis group</taxon>
    </lineage>
</organism>
<dbReference type="InterPro" id="IPR035649">
    <property type="entry name" value="EFG_V"/>
</dbReference>
<accession>A0AAD5KV55</accession>
<dbReference type="PANTHER" id="PTHR43261:SF1">
    <property type="entry name" value="RIBOSOME-RELEASING FACTOR 2, MITOCHONDRIAL"/>
    <property type="match status" value="1"/>
</dbReference>
<dbReference type="Gene3D" id="3.30.230.10">
    <property type="match status" value="1"/>
</dbReference>
<dbReference type="InterPro" id="IPR041095">
    <property type="entry name" value="EFG_II"/>
</dbReference>
<dbReference type="SMART" id="SM00838">
    <property type="entry name" value="EFG_C"/>
    <property type="match status" value="1"/>
</dbReference>
<dbReference type="InterPro" id="IPR047872">
    <property type="entry name" value="EFG_IV"/>
</dbReference>
<dbReference type="Gene3D" id="3.30.70.870">
    <property type="entry name" value="Elongation Factor G (Translational Gtpase), domain 3"/>
    <property type="match status" value="1"/>
</dbReference>
<evidence type="ECO:0000256" key="5">
    <source>
        <dbReference type="ARBA" id="ARBA00023134"/>
    </source>
</evidence>
<keyword evidence="9" id="KW-1185">Reference proteome</keyword>
<dbReference type="InterPro" id="IPR009022">
    <property type="entry name" value="EFG_III"/>
</dbReference>
<dbReference type="InterPro" id="IPR014721">
    <property type="entry name" value="Ribsml_uS5_D2-typ_fold_subgr"/>
</dbReference>
<dbReference type="CDD" id="cd03713">
    <property type="entry name" value="EFG_mtEFG_C"/>
    <property type="match status" value="1"/>
</dbReference>